<keyword evidence="2" id="KW-0812">Transmembrane</keyword>
<keyword evidence="2" id="KW-0472">Membrane</keyword>
<feature type="region of interest" description="Disordered" evidence="1">
    <location>
        <begin position="513"/>
        <end position="535"/>
    </location>
</feature>
<sequence>MMAEAARRVGENELAVVALYPPPAYGSDGWSSWQGLHWCMERHSEWQAVLFSSEWVKSAYTGFKDPRLTLPFPGTSMHQGVIPECLRVMMGVFGGLVDPGMRFCYDDFLMKAEAIKDAFGALKAKVKGKEKDSLLALRNHSNGLSLAMINGHGTVHLQAGAWRQTDWRPAGGTTYIRRVQQDRPHSLGVRLGVVRDHGGVQADQGGASVGFVQALTDSFARRTAAPPTQAAGTEPHPSLLEAEHNTPDKDNPLGVVTKIGLQAVCYTFRGAMGLLRVSRLTSIGAQQMVGLFAAAKAVSLLAMSIFSVVDGLVAGVVNAKLVVPSASLPGHILHVAVVTSLPPIFLVLAILSQVTAHILFSIGVSCLALWRGLDLKRAYTMTDTAHPKAAMERFEKLTAWQGYTALLGMFFILLYFAHMFWVWRDGNIHMGVGLPSMLQNVKLSNLLDPAANVAMLSKMLLVRVMTNLVTTDLVLEAMFDSADDELKGAGCEGEDILNGYRRLFGKKPIKMQRGSVESPGAAPGEDAAPAAPELPPKPPPIFFQVRVEKGGATPKLGIVCGVKEDYLEVEEISGGAFGAWNQQNPLQQVLVYDHIVQVNGVSGDGESIRSKLRDEGILEVQIRREFKS</sequence>
<evidence type="ECO:0000256" key="1">
    <source>
        <dbReference type="SAM" id="MobiDB-lite"/>
    </source>
</evidence>
<proteinExistence type="predicted"/>
<feature type="compositionally biased region" description="Basic and acidic residues" evidence="1">
    <location>
        <begin position="241"/>
        <end position="251"/>
    </location>
</feature>
<name>A0A7S4VRW8_9DINO</name>
<feature type="transmembrane region" description="Helical" evidence="2">
    <location>
        <begin position="288"/>
        <end position="309"/>
    </location>
</feature>
<feature type="compositionally biased region" description="Low complexity" evidence="1">
    <location>
        <begin position="519"/>
        <end position="531"/>
    </location>
</feature>
<feature type="transmembrane region" description="Helical" evidence="2">
    <location>
        <begin position="403"/>
        <end position="423"/>
    </location>
</feature>
<dbReference type="AlphaFoldDB" id="A0A7S4VRW8"/>
<evidence type="ECO:0000313" key="3">
    <source>
        <dbReference type="EMBL" id="CAE4646294.1"/>
    </source>
</evidence>
<organism evidence="3">
    <name type="scientific">Alexandrium monilatum</name>
    <dbReference type="NCBI Taxonomy" id="311494"/>
    <lineage>
        <taxon>Eukaryota</taxon>
        <taxon>Sar</taxon>
        <taxon>Alveolata</taxon>
        <taxon>Dinophyceae</taxon>
        <taxon>Gonyaulacales</taxon>
        <taxon>Pyrocystaceae</taxon>
        <taxon>Alexandrium</taxon>
    </lineage>
</organism>
<gene>
    <name evidence="3" type="ORF">AMON00008_LOCUS50518</name>
</gene>
<evidence type="ECO:0000256" key="2">
    <source>
        <dbReference type="SAM" id="Phobius"/>
    </source>
</evidence>
<feature type="transmembrane region" description="Helical" evidence="2">
    <location>
        <begin position="344"/>
        <end position="370"/>
    </location>
</feature>
<dbReference type="EMBL" id="HBNR01071306">
    <property type="protein sequence ID" value="CAE4646294.1"/>
    <property type="molecule type" value="Transcribed_RNA"/>
</dbReference>
<keyword evidence="2" id="KW-1133">Transmembrane helix</keyword>
<protein>
    <recommendedName>
        <fullName evidence="4">PDZ domain-containing protein</fullName>
    </recommendedName>
</protein>
<accession>A0A7S4VRW8</accession>
<evidence type="ECO:0008006" key="4">
    <source>
        <dbReference type="Google" id="ProtNLM"/>
    </source>
</evidence>
<reference evidence="3" key="1">
    <citation type="submission" date="2021-01" db="EMBL/GenBank/DDBJ databases">
        <authorList>
            <person name="Corre E."/>
            <person name="Pelletier E."/>
            <person name="Niang G."/>
            <person name="Scheremetjew M."/>
            <person name="Finn R."/>
            <person name="Kale V."/>
            <person name="Holt S."/>
            <person name="Cochrane G."/>
            <person name="Meng A."/>
            <person name="Brown T."/>
            <person name="Cohen L."/>
        </authorList>
    </citation>
    <scope>NUCLEOTIDE SEQUENCE</scope>
    <source>
        <strain evidence="3">CCMP3105</strain>
    </source>
</reference>
<feature type="region of interest" description="Disordered" evidence="1">
    <location>
        <begin position="223"/>
        <end position="251"/>
    </location>
</feature>